<evidence type="ECO:0000313" key="2">
    <source>
        <dbReference type="EMBL" id="CAJ0574389.1"/>
    </source>
</evidence>
<name>A0AA36CTZ6_9BILA</name>
<feature type="compositionally biased region" description="Low complexity" evidence="1">
    <location>
        <begin position="174"/>
        <end position="183"/>
    </location>
</feature>
<proteinExistence type="predicted"/>
<feature type="non-terminal residue" evidence="2">
    <location>
        <position position="198"/>
    </location>
</feature>
<dbReference type="EMBL" id="CATQJA010002629">
    <property type="protein sequence ID" value="CAJ0574389.1"/>
    <property type="molecule type" value="Genomic_DNA"/>
</dbReference>
<evidence type="ECO:0000256" key="1">
    <source>
        <dbReference type="SAM" id="MobiDB-lite"/>
    </source>
</evidence>
<feature type="region of interest" description="Disordered" evidence="1">
    <location>
        <begin position="1"/>
        <end position="45"/>
    </location>
</feature>
<evidence type="ECO:0000313" key="3">
    <source>
        <dbReference type="Proteomes" id="UP001177023"/>
    </source>
</evidence>
<keyword evidence="3" id="KW-1185">Reference proteome</keyword>
<organism evidence="2 3">
    <name type="scientific">Mesorhabditis spiculigera</name>
    <dbReference type="NCBI Taxonomy" id="96644"/>
    <lineage>
        <taxon>Eukaryota</taxon>
        <taxon>Metazoa</taxon>
        <taxon>Ecdysozoa</taxon>
        <taxon>Nematoda</taxon>
        <taxon>Chromadorea</taxon>
        <taxon>Rhabditida</taxon>
        <taxon>Rhabditina</taxon>
        <taxon>Rhabditomorpha</taxon>
        <taxon>Rhabditoidea</taxon>
        <taxon>Rhabditidae</taxon>
        <taxon>Mesorhabditinae</taxon>
        <taxon>Mesorhabditis</taxon>
    </lineage>
</organism>
<feature type="region of interest" description="Disordered" evidence="1">
    <location>
        <begin position="174"/>
        <end position="198"/>
    </location>
</feature>
<feature type="compositionally biased region" description="Pro residues" evidence="1">
    <location>
        <begin position="11"/>
        <end position="31"/>
    </location>
</feature>
<gene>
    <name evidence="2" type="ORF">MSPICULIGERA_LOCUS12724</name>
</gene>
<comment type="caution">
    <text evidence="2">The sequence shown here is derived from an EMBL/GenBank/DDBJ whole genome shotgun (WGS) entry which is preliminary data.</text>
</comment>
<sequence>MAGFQQYGYMQPPPTSQPPMPASRSTPPPPTGRASSYPDISYDTSSMDPLMVSVEKANEQVLKKRKQDDEELSKDIEHLNERNKKMIRIDHTKNSYLANTSMVDTLICGGCRFVTCDFEAYKNHRLGQCTKPKADKEPAVLKCASCEQILDSAWALIEHLTDFHRMRLYQLVEEQQPEPAQQEMNTPTREEPIDSPGQ</sequence>
<reference evidence="2" key="1">
    <citation type="submission" date="2023-06" db="EMBL/GenBank/DDBJ databases">
        <authorList>
            <person name="Delattre M."/>
        </authorList>
    </citation>
    <scope>NUCLEOTIDE SEQUENCE</scope>
    <source>
        <strain evidence="2">AF72</strain>
    </source>
</reference>
<protein>
    <submittedName>
        <fullName evidence="2">Uncharacterized protein</fullName>
    </submittedName>
</protein>
<dbReference type="AlphaFoldDB" id="A0AA36CTZ6"/>
<dbReference type="Proteomes" id="UP001177023">
    <property type="component" value="Unassembled WGS sequence"/>
</dbReference>
<accession>A0AA36CTZ6</accession>